<accession>A0A8K0HFP6</accession>
<gene>
    <name evidence="1" type="ORF">FNV43_RR07358</name>
</gene>
<evidence type="ECO:0000313" key="2">
    <source>
        <dbReference type="Proteomes" id="UP000796880"/>
    </source>
</evidence>
<protein>
    <submittedName>
        <fullName evidence="1">Uncharacterized protein</fullName>
    </submittedName>
</protein>
<evidence type="ECO:0000313" key="1">
    <source>
        <dbReference type="EMBL" id="KAF3451263.1"/>
    </source>
</evidence>
<name>A0A8K0HFP6_9ROSA</name>
<dbReference type="EMBL" id="VOIH02000003">
    <property type="protein sequence ID" value="KAF3451263.1"/>
    <property type="molecule type" value="Genomic_DNA"/>
</dbReference>
<dbReference type="Proteomes" id="UP000796880">
    <property type="component" value="Unassembled WGS sequence"/>
</dbReference>
<keyword evidence="2" id="KW-1185">Reference proteome</keyword>
<organism evidence="1 2">
    <name type="scientific">Rhamnella rubrinervis</name>
    <dbReference type="NCBI Taxonomy" id="2594499"/>
    <lineage>
        <taxon>Eukaryota</taxon>
        <taxon>Viridiplantae</taxon>
        <taxon>Streptophyta</taxon>
        <taxon>Embryophyta</taxon>
        <taxon>Tracheophyta</taxon>
        <taxon>Spermatophyta</taxon>
        <taxon>Magnoliopsida</taxon>
        <taxon>eudicotyledons</taxon>
        <taxon>Gunneridae</taxon>
        <taxon>Pentapetalae</taxon>
        <taxon>rosids</taxon>
        <taxon>fabids</taxon>
        <taxon>Rosales</taxon>
        <taxon>Rhamnaceae</taxon>
        <taxon>rhamnoid group</taxon>
        <taxon>Rhamneae</taxon>
        <taxon>Rhamnella</taxon>
    </lineage>
</organism>
<comment type="caution">
    <text evidence="1">The sequence shown here is derived from an EMBL/GenBank/DDBJ whole genome shotgun (WGS) entry which is preliminary data.</text>
</comment>
<dbReference type="AlphaFoldDB" id="A0A8K0HFP6"/>
<reference evidence="1" key="1">
    <citation type="submission" date="2020-03" db="EMBL/GenBank/DDBJ databases">
        <title>A high-quality chromosome-level genome assembly of a woody plant with both climbing and erect habits, Rhamnella rubrinervis.</title>
        <authorList>
            <person name="Lu Z."/>
            <person name="Yang Y."/>
            <person name="Zhu X."/>
            <person name="Sun Y."/>
        </authorList>
    </citation>
    <scope>NUCLEOTIDE SEQUENCE</scope>
    <source>
        <strain evidence="1">BYM</strain>
        <tissue evidence="1">Leaf</tissue>
    </source>
</reference>
<proteinExistence type="predicted"/>
<sequence>MRFHSAVWFGSTTLTDKLAEERVTSAGEEEHVRNSGSLGVFLFEFGSKQMQNCLTMVENSWQSREWIRNQRTESGSFSTSFALSHHCLVDSASNYVSERFLVFGIGEDRPGRPKVEDRVGPSGPKVQCDLSLDRPVKAAPTYQWLNLGEQGIF</sequence>